<keyword evidence="4" id="KW-1185">Reference proteome</keyword>
<sequence length="792" mass="88735">MQLKHCFFVLLLFAFSAATAQTEGFSITEASKKQPSLDGKASNQDYLYVTAGDRLYAIGNQQGNFPSVGFHIPGEMGGIWQHPIKLLNGFGLAIRKAGSADFHKLEKADHFKTYPFTTSFSYELPDEGLSITRTQFVPDATPVLVVEYAIHNNGQEDAAFNLLFNATINLLPTWLGDRAGMIDGKDELASADDNKGMYFIKDHNNTWFAGIAVEGAKTNLQKQEGAGNTLNAAFASDLRVRKNRTAYVRYFISGSINNAREAGGMISIVRNDLARMFFQKAMRYEVIARQAHVSIPDTLLQQAYEWGKYNSDWLVRDVPGMGRAMSAGLPDYPWFFSNDQAYTFRGLTGTMQPSLFYSSWKMLKQLSDKTNNGNGRIMHEASTNGAVYDKGRMEESQLHIIAAWHIFKWTGDLDFLKENYAYGKKTWDWLQQHDTNKNGYIEGYGGVEIEGLNEEMLDVQVHTQKFLACMSAMARQLSDEASAQIYAQKADYLKSKINTEWWLPEEGRYADFITSRGKALTIIDTALSKRVHTGRNEWARKKLSDLRRQIADGSYRDKGYAVYYNTPGILPAETGIVDTARAREMFKKLSFFTNKFGLYIAGIERPDDISTDEGSFAHDSTFTYNRAVMTIATSTAAIAACKYGLADTALAYIHKILNTFGYATPGTTYEVSPDYGMFVQAWNTTGINIPLIQYFFGIDPDAYNKQIAIRPLMPSKWNKASIGDVIIGDARLSFDYSRNKDQTTYMIKINKEGWTINVALPAGVRAATVNGVEQQAKDGMILLDKNNNVVVF</sequence>
<name>A0ABV3ZKQ3_9BACT</name>
<gene>
    <name evidence="3" type="ORF">QTN47_23075</name>
</gene>
<evidence type="ECO:0000313" key="4">
    <source>
        <dbReference type="Proteomes" id="UP001560573"/>
    </source>
</evidence>
<evidence type="ECO:0000313" key="3">
    <source>
        <dbReference type="EMBL" id="MEX6690413.1"/>
    </source>
</evidence>
<dbReference type="InterPro" id="IPR035396">
    <property type="entry name" value="Bac_rhamnosid6H"/>
</dbReference>
<dbReference type="InterPro" id="IPR012341">
    <property type="entry name" value="6hp_glycosidase-like_sf"/>
</dbReference>
<keyword evidence="1" id="KW-0732">Signal</keyword>
<accession>A0ABV3ZKQ3</accession>
<dbReference type="EMBL" id="JAULBC010000008">
    <property type="protein sequence ID" value="MEX6690413.1"/>
    <property type="molecule type" value="Genomic_DNA"/>
</dbReference>
<dbReference type="Pfam" id="PF17389">
    <property type="entry name" value="Bac_rhamnosid6H"/>
    <property type="match status" value="1"/>
</dbReference>
<dbReference type="InterPro" id="IPR008928">
    <property type="entry name" value="6-hairpin_glycosidase_sf"/>
</dbReference>
<evidence type="ECO:0000256" key="1">
    <source>
        <dbReference type="SAM" id="SignalP"/>
    </source>
</evidence>
<feature type="signal peptide" evidence="1">
    <location>
        <begin position="1"/>
        <end position="20"/>
    </location>
</feature>
<organism evidence="3 4">
    <name type="scientific">Danxiaibacter flavus</name>
    <dbReference type="NCBI Taxonomy" id="3049108"/>
    <lineage>
        <taxon>Bacteria</taxon>
        <taxon>Pseudomonadati</taxon>
        <taxon>Bacteroidota</taxon>
        <taxon>Chitinophagia</taxon>
        <taxon>Chitinophagales</taxon>
        <taxon>Chitinophagaceae</taxon>
        <taxon>Danxiaibacter</taxon>
    </lineage>
</organism>
<dbReference type="RefSeq" id="WP_369331825.1">
    <property type="nucleotide sequence ID" value="NZ_JAULBC010000008.1"/>
</dbReference>
<protein>
    <recommendedName>
        <fullName evidence="2">Alpha-L-rhamnosidase six-hairpin glycosidase domain-containing protein</fullName>
    </recommendedName>
</protein>
<dbReference type="Proteomes" id="UP001560573">
    <property type="component" value="Unassembled WGS sequence"/>
</dbReference>
<comment type="caution">
    <text evidence="3">The sequence shown here is derived from an EMBL/GenBank/DDBJ whole genome shotgun (WGS) entry which is preliminary data.</text>
</comment>
<feature type="domain" description="Alpha-L-rhamnosidase six-hairpin glycosidase" evidence="2">
    <location>
        <begin position="351"/>
        <end position="511"/>
    </location>
</feature>
<feature type="chain" id="PRO_5045139669" description="Alpha-L-rhamnosidase six-hairpin glycosidase domain-containing protein" evidence="1">
    <location>
        <begin position="21"/>
        <end position="792"/>
    </location>
</feature>
<dbReference type="SUPFAM" id="SSF48208">
    <property type="entry name" value="Six-hairpin glycosidases"/>
    <property type="match status" value="1"/>
</dbReference>
<dbReference type="Gene3D" id="1.50.10.10">
    <property type="match status" value="1"/>
</dbReference>
<proteinExistence type="predicted"/>
<evidence type="ECO:0000259" key="2">
    <source>
        <dbReference type="Pfam" id="PF17389"/>
    </source>
</evidence>
<reference evidence="3 4" key="1">
    <citation type="submission" date="2023-07" db="EMBL/GenBank/DDBJ databases">
        <authorList>
            <person name="Lian W.-H."/>
        </authorList>
    </citation>
    <scope>NUCLEOTIDE SEQUENCE [LARGE SCALE GENOMIC DNA]</scope>
    <source>
        <strain evidence="3 4">SYSU DXS3180</strain>
    </source>
</reference>